<keyword evidence="2" id="KW-0808">Transferase</keyword>
<dbReference type="Gene3D" id="3.40.50.2000">
    <property type="entry name" value="Glycogen Phosphorylase B"/>
    <property type="match status" value="1"/>
</dbReference>
<reference evidence="3" key="1">
    <citation type="submission" date="2023-06" db="EMBL/GenBank/DDBJ databases">
        <title>Deciphering the underlying mechanisms mediating the transmission of blaNDM gene from human to animals in China.</title>
        <authorList>
            <person name="Chen K."/>
            <person name="Chen S."/>
        </authorList>
    </citation>
    <scope>NUCLEOTIDE SEQUENCE</scope>
    <source>
        <strain evidence="3">1199</strain>
    </source>
</reference>
<dbReference type="EMBL" id="JAOVKC010001663">
    <property type="protein sequence ID" value="MCV5626513.1"/>
    <property type="molecule type" value="Genomic_DNA"/>
</dbReference>
<feature type="non-terminal residue" evidence="3">
    <location>
        <position position="1"/>
    </location>
</feature>
<proteinExistence type="predicted"/>
<dbReference type="PANTHER" id="PTHR30160:SF1">
    <property type="entry name" value="LIPOPOLYSACCHARIDE 1,2-N-ACETYLGLUCOSAMINETRANSFERASE-RELATED"/>
    <property type="match status" value="1"/>
</dbReference>
<evidence type="ECO:0000313" key="3">
    <source>
        <dbReference type="EMBL" id="MCV5626513.1"/>
    </source>
</evidence>
<name>A0AAP3A592_ECOLX</name>
<dbReference type="Pfam" id="PF01075">
    <property type="entry name" value="Glyco_transf_9"/>
    <property type="match status" value="1"/>
</dbReference>
<evidence type="ECO:0000256" key="1">
    <source>
        <dbReference type="ARBA" id="ARBA00022676"/>
    </source>
</evidence>
<sequence>STLKQNYPDAKIDMLLYQDTIPILSENPEINALYGISNKGAGTFDKIKNVLSLIKTLRANNYDLVINLTDQWMVALLVRC</sequence>
<dbReference type="AlphaFoldDB" id="A0AAP3A592"/>
<dbReference type="PANTHER" id="PTHR30160">
    <property type="entry name" value="TETRAACYLDISACCHARIDE 4'-KINASE-RELATED"/>
    <property type="match status" value="1"/>
</dbReference>
<dbReference type="Proteomes" id="UP001208624">
    <property type="component" value="Unassembled WGS sequence"/>
</dbReference>
<comment type="caution">
    <text evidence="3">The sequence shown here is derived from an EMBL/GenBank/DDBJ whole genome shotgun (WGS) entry which is preliminary data.</text>
</comment>
<feature type="non-terminal residue" evidence="3">
    <location>
        <position position="80"/>
    </location>
</feature>
<organism evidence="3 4">
    <name type="scientific">Escherichia coli</name>
    <dbReference type="NCBI Taxonomy" id="562"/>
    <lineage>
        <taxon>Bacteria</taxon>
        <taxon>Pseudomonadati</taxon>
        <taxon>Pseudomonadota</taxon>
        <taxon>Gammaproteobacteria</taxon>
        <taxon>Enterobacterales</taxon>
        <taxon>Enterobacteriaceae</taxon>
        <taxon>Escherichia</taxon>
    </lineage>
</organism>
<evidence type="ECO:0000313" key="4">
    <source>
        <dbReference type="Proteomes" id="UP001208624"/>
    </source>
</evidence>
<dbReference type="GO" id="GO:0008713">
    <property type="term" value="F:ADP-heptose-lipopolysaccharide heptosyltransferase activity"/>
    <property type="evidence" value="ECO:0007669"/>
    <property type="project" value="TreeGrafter"/>
</dbReference>
<dbReference type="InterPro" id="IPR051199">
    <property type="entry name" value="LPS_LOS_Heptosyltrfase"/>
</dbReference>
<gene>
    <name evidence="3" type="ORF">OFN31_33345</name>
</gene>
<dbReference type="SUPFAM" id="SSF53756">
    <property type="entry name" value="UDP-Glycosyltransferase/glycogen phosphorylase"/>
    <property type="match status" value="1"/>
</dbReference>
<dbReference type="GO" id="GO:0009244">
    <property type="term" value="P:lipopolysaccharide core region biosynthetic process"/>
    <property type="evidence" value="ECO:0007669"/>
    <property type="project" value="TreeGrafter"/>
</dbReference>
<protein>
    <submittedName>
        <fullName evidence="3">Lipopolysaccharide core heptosyltransferase RfaQ</fullName>
    </submittedName>
</protein>
<accession>A0AAP3A592</accession>
<dbReference type="GO" id="GO:0005829">
    <property type="term" value="C:cytosol"/>
    <property type="evidence" value="ECO:0007669"/>
    <property type="project" value="TreeGrafter"/>
</dbReference>
<evidence type="ECO:0000256" key="2">
    <source>
        <dbReference type="ARBA" id="ARBA00022679"/>
    </source>
</evidence>
<keyword evidence="1" id="KW-0328">Glycosyltransferase</keyword>
<dbReference type="InterPro" id="IPR002201">
    <property type="entry name" value="Glyco_trans_9"/>
</dbReference>